<comment type="subcellular location">
    <subcellularLocation>
        <location evidence="1">Membrane</location>
    </subcellularLocation>
</comment>
<dbReference type="GO" id="GO:0016020">
    <property type="term" value="C:membrane"/>
    <property type="evidence" value="ECO:0007669"/>
    <property type="project" value="UniProtKB-SubCell"/>
</dbReference>
<dbReference type="OrthoDB" id="1461976at2759"/>
<dbReference type="CDD" id="cd03507">
    <property type="entry name" value="Delta12-FADS-like"/>
    <property type="match status" value="1"/>
</dbReference>
<keyword evidence="11" id="KW-1185">Reference proteome</keyword>
<evidence type="ECO:0000256" key="2">
    <source>
        <dbReference type="ARBA" id="ARBA00005189"/>
    </source>
</evidence>
<gene>
    <name evidence="10" type="ORF">C2E20_5576</name>
</gene>
<dbReference type="EMBL" id="LHPF02000016">
    <property type="protein sequence ID" value="PSC71199.1"/>
    <property type="molecule type" value="Genomic_DNA"/>
</dbReference>
<feature type="transmembrane region" description="Helical" evidence="7">
    <location>
        <begin position="246"/>
        <end position="268"/>
    </location>
</feature>
<name>A0A2P6VAR6_9CHLO</name>
<dbReference type="Proteomes" id="UP000239649">
    <property type="component" value="Unassembled WGS sequence"/>
</dbReference>
<keyword evidence="7" id="KW-1133">Transmembrane helix</keyword>
<evidence type="ECO:0000313" key="10">
    <source>
        <dbReference type="EMBL" id="PSC71199.1"/>
    </source>
</evidence>
<dbReference type="InterPro" id="IPR012171">
    <property type="entry name" value="Fatty_acid_desaturase"/>
</dbReference>
<comment type="caution">
    <text evidence="10">The sequence shown here is derived from an EMBL/GenBank/DDBJ whole genome shotgun (WGS) entry which is preliminary data.</text>
</comment>
<keyword evidence="5 7" id="KW-0472">Membrane</keyword>
<sequence length="749" mass="83544">MLKQTPTGLRAALPIRRARTVVRVANIAAPAEELMGGQSVVTQPKFEGGRRLANPPPFSLQDLRDAIPQACFEKDTFRSAAYLALDVGIVAALAIGAYTISSPLVWPLYWFAQGTMFWALFVVGHDCGHQSFSNNKTLNDFVGNIAHSTIMVPYHGWRISHRTHHANHGNVENDESWHPTTAENYSKMDKWGKLGRVLFPFPLFAYPFYLFNRSPGKQGSHFDPKSDLFTENEGPLVETSNKFQCAWLGFLAGCTVALGPMAMLNLYVLPYWFFVMWLDVVTYLHHHGPSDPEEEVPWYRNEEWSYFRGGLSTIDRDYGIFNKIHHDIGTHVVHHLFPQIPHYNLEKATEAVKPVMGEFYREPEPSPGLFPTHLFEPLRRSFARDHFVDDHGDIVFYKKDESLKLYARKVQELEEPRGGGGGACGGGHDMEDGPAFCVPADGVHCAGCKWDGARRVCFRNDCDALFTPPELRAAQREWEAAQGGAGQRVPQQVVVCAGPERSGSTWLYNAVRLLFQHARQPLDAYWLKDLTDAALDARGAGKPGAHHLLIKAHAWSEEWDVSRATHVFVTHRDLRQVLASFRRMTWEYELPESYVADHWRWKEAAELDIGFEDIIARPEAILGDLAARLDLQGVDTAAVLKEVSSLPVPQDWVDPVTQIWPNHISPQMLEARRRAAELASSSNGDGAGQEHNNGGNGSSTVPEKQQSLDAAMGEGVAPVTPSARAALDAAAAEALLTRFPDFFGTYGYA</sequence>
<evidence type="ECO:0000256" key="6">
    <source>
        <dbReference type="SAM" id="MobiDB-lite"/>
    </source>
</evidence>
<feature type="transmembrane region" description="Helical" evidence="7">
    <location>
        <begin position="106"/>
        <end position="124"/>
    </location>
</feature>
<dbReference type="Pfam" id="PF00487">
    <property type="entry name" value="FA_desaturase"/>
    <property type="match status" value="1"/>
</dbReference>
<keyword evidence="4" id="KW-0560">Oxidoreductase</keyword>
<dbReference type="GO" id="GO:0006629">
    <property type="term" value="P:lipid metabolic process"/>
    <property type="evidence" value="ECO:0007669"/>
    <property type="project" value="InterPro"/>
</dbReference>
<evidence type="ECO:0000256" key="4">
    <source>
        <dbReference type="ARBA" id="ARBA00023002"/>
    </source>
</evidence>
<keyword evidence="7" id="KW-0812">Transmembrane</keyword>
<dbReference type="InterPro" id="IPR027417">
    <property type="entry name" value="P-loop_NTPase"/>
</dbReference>
<feature type="domain" description="Fatty acid desaturase" evidence="8">
    <location>
        <begin position="105"/>
        <end position="360"/>
    </location>
</feature>
<evidence type="ECO:0000256" key="3">
    <source>
        <dbReference type="ARBA" id="ARBA00009295"/>
    </source>
</evidence>
<feature type="compositionally biased region" description="Polar residues" evidence="6">
    <location>
        <begin position="690"/>
        <end position="708"/>
    </location>
</feature>
<evidence type="ECO:0000313" key="11">
    <source>
        <dbReference type="Proteomes" id="UP000239649"/>
    </source>
</evidence>
<reference evidence="10 11" key="1">
    <citation type="journal article" date="2018" name="Plant J.">
        <title>Genome sequences of Chlorella sorokiniana UTEX 1602 and Micractinium conductrix SAG 241.80: implications to maltose excretion by a green alga.</title>
        <authorList>
            <person name="Arriola M.B."/>
            <person name="Velmurugan N."/>
            <person name="Zhang Y."/>
            <person name="Plunkett M.H."/>
            <person name="Hondzo H."/>
            <person name="Barney B.M."/>
        </authorList>
    </citation>
    <scope>NUCLEOTIDE SEQUENCE [LARGE SCALE GENOMIC DNA]</scope>
    <source>
        <strain evidence="10 11">SAG 241.80</strain>
    </source>
</reference>
<dbReference type="AlphaFoldDB" id="A0A2P6VAR6"/>
<evidence type="ECO:0000259" key="9">
    <source>
        <dbReference type="Pfam" id="PF11960"/>
    </source>
</evidence>
<comment type="similarity">
    <text evidence="3">Belongs to the fatty acid desaturase type 1 family.</text>
</comment>
<feature type="transmembrane region" description="Helical" evidence="7">
    <location>
        <begin position="80"/>
        <end position="100"/>
    </location>
</feature>
<dbReference type="InterPro" id="IPR021863">
    <property type="entry name" value="FAS_N"/>
</dbReference>
<dbReference type="STRING" id="554055.A0A2P6VAR6"/>
<feature type="domain" description="Fatty acid desaturase N-terminal" evidence="9">
    <location>
        <begin position="53"/>
        <end position="94"/>
    </location>
</feature>
<evidence type="ECO:0000256" key="7">
    <source>
        <dbReference type="SAM" id="Phobius"/>
    </source>
</evidence>
<accession>A0A2P6VAR6</accession>
<evidence type="ECO:0000259" key="8">
    <source>
        <dbReference type="Pfam" id="PF00487"/>
    </source>
</evidence>
<protein>
    <submittedName>
        <fullName evidence="10">Omega-3 fatty acid desaturase</fullName>
    </submittedName>
</protein>
<dbReference type="GO" id="GO:0016717">
    <property type="term" value="F:oxidoreductase activity, acting on paired donors, with oxidation of a pair of donors resulting in the reduction of molecular oxygen to two molecules of water"/>
    <property type="evidence" value="ECO:0007669"/>
    <property type="project" value="InterPro"/>
</dbReference>
<feature type="region of interest" description="Disordered" evidence="6">
    <location>
        <begin position="672"/>
        <end position="716"/>
    </location>
</feature>
<dbReference type="SUPFAM" id="SSF52540">
    <property type="entry name" value="P-loop containing nucleoside triphosphate hydrolases"/>
    <property type="match status" value="1"/>
</dbReference>
<dbReference type="PANTHER" id="PTHR32100">
    <property type="entry name" value="OMEGA-6 FATTY ACID DESATURASE, CHLOROPLASTIC"/>
    <property type="match status" value="1"/>
</dbReference>
<evidence type="ECO:0000256" key="5">
    <source>
        <dbReference type="ARBA" id="ARBA00023136"/>
    </source>
</evidence>
<organism evidence="10 11">
    <name type="scientific">Micractinium conductrix</name>
    <dbReference type="NCBI Taxonomy" id="554055"/>
    <lineage>
        <taxon>Eukaryota</taxon>
        <taxon>Viridiplantae</taxon>
        <taxon>Chlorophyta</taxon>
        <taxon>core chlorophytes</taxon>
        <taxon>Trebouxiophyceae</taxon>
        <taxon>Chlorellales</taxon>
        <taxon>Chlorellaceae</taxon>
        <taxon>Chlorella clade</taxon>
        <taxon>Micractinium</taxon>
    </lineage>
</organism>
<dbReference type="Gene3D" id="3.40.50.300">
    <property type="entry name" value="P-loop containing nucleotide triphosphate hydrolases"/>
    <property type="match status" value="1"/>
</dbReference>
<proteinExistence type="inferred from homology"/>
<dbReference type="InterPro" id="IPR005804">
    <property type="entry name" value="FA_desaturase_dom"/>
</dbReference>
<comment type="pathway">
    <text evidence="2">Lipid metabolism.</text>
</comment>
<evidence type="ECO:0000256" key="1">
    <source>
        <dbReference type="ARBA" id="ARBA00004370"/>
    </source>
</evidence>
<dbReference type="Pfam" id="PF11960">
    <property type="entry name" value="DUF3474"/>
    <property type="match status" value="1"/>
</dbReference>